<keyword evidence="1" id="KW-0479">Metal-binding</keyword>
<dbReference type="EMBL" id="CAJOBZ010000061">
    <property type="protein sequence ID" value="CAF4927080.1"/>
    <property type="molecule type" value="Genomic_DNA"/>
</dbReference>
<dbReference type="OrthoDB" id="7490362at2759"/>
<comment type="caution">
    <text evidence="4">The sequence shown here is derived from an EMBL/GenBank/DDBJ whole genome shotgun (WGS) entry which is preliminary data.</text>
</comment>
<feature type="domain" description="CCHC-type" evidence="3">
    <location>
        <begin position="280"/>
        <end position="293"/>
    </location>
</feature>
<evidence type="ECO:0000259" key="3">
    <source>
        <dbReference type="PROSITE" id="PS50158"/>
    </source>
</evidence>
<dbReference type="GO" id="GO:0003676">
    <property type="term" value="F:nucleic acid binding"/>
    <property type="evidence" value="ECO:0007669"/>
    <property type="project" value="InterPro"/>
</dbReference>
<accession>A0A821WRJ4</accession>
<dbReference type="PROSITE" id="PS50158">
    <property type="entry name" value="ZF_CCHC"/>
    <property type="match status" value="1"/>
</dbReference>
<sequence>MPYCGVEGSAARRETYEVGNVAMEGVTESWSTVTGKKGKGKKSKAGSASKPSCGTSGVASSATPLVVAVPPDPLKLPVGGQSQAQPGLRQQGLGGAKYGQVERSTARVLVEPTTAAVVLTLRKEAAERGHTYAALLSRAKQDISLSEGEKADRLAECLREVLADVARVERPVKCADLYIRDLDDSVTVEEVVTAVAAKGGCSAHQIKPGQILRRGNGMGDIFILCPISAAKKVAEGRLLIGWSSARVEIREDRPLRCFKCMRLGHTRELCTSEVDLGMACYRCGKVGHKAGECGLQSHCVVCASAGIPAGHKMGGRACKPPPVSKGGFTGAAAHPSPEVFLPGESGAMSD</sequence>
<evidence type="ECO:0000256" key="2">
    <source>
        <dbReference type="SAM" id="MobiDB-lite"/>
    </source>
</evidence>
<keyword evidence="1" id="KW-0862">Zinc</keyword>
<dbReference type="InterPro" id="IPR001878">
    <property type="entry name" value="Znf_CCHC"/>
</dbReference>
<evidence type="ECO:0000256" key="1">
    <source>
        <dbReference type="PROSITE-ProRule" id="PRU00047"/>
    </source>
</evidence>
<keyword evidence="5" id="KW-1185">Reference proteome</keyword>
<dbReference type="Gene3D" id="4.10.60.10">
    <property type="entry name" value="Zinc finger, CCHC-type"/>
    <property type="match status" value="1"/>
</dbReference>
<evidence type="ECO:0000313" key="5">
    <source>
        <dbReference type="Proteomes" id="UP000663880"/>
    </source>
</evidence>
<keyword evidence="1" id="KW-0863">Zinc-finger</keyword>
<proteinExistence type="predicted"/>
<reference evidence="4" key="1">
    <citation type="submission" date="2021-02" db="EMBL/GenBank/DDBJ databases">
        <authorList>
            <person name="Steward A R."/>
        </authorList>
    </citation>
    <scope>NUCLEOTIDE SEQUENCE</scope>
</reference>
<name>A0A821WRJ4_9NEOP</name>
<organism evidence="4 5">
    <name type="scientific">Pieris macdunnoughi</name>
    <dbReference type="NCBI Taxonomy" id="345717"/>
    <lineage>
        <taxon>Eukaryota</taxon>
        <taxon>Metazoa</taxon>
        <taxon>Ecdysozoa</taxon>
        <taxon>Arthropoda</taxon>
        <taxon>Hexapoda</taxon>
        <taxon>Insecta</taxon>
        <taxon>Pterygota</taxon>
        <taxon>Neoptera</taxon>
        <taxon>Endopterygota</taxon>
        <taxon>Lepidoptera</taxon>
        <taxon>Glossata</taxon>
        <taxon>Ditrysia</taxon>
        <taxon>Papilionoidea</taxon>
        <taxon>Pieridae</taxon>
        <taxon>Pierinae</taxon>
        <taxon>Pieris</taxon>
    </lineage>
</organism>
<dbReference type="Proteomes" id="UP000663880">
    <property type="component" value="Unassembled WGS sequence"/>
</dbReference>
<dbReference type="GO" id="GO:0008270">
    <property type="term" value="F:zinc ion binding"/>
    <property type="evidence" value="ECO:0007669"/>
    <property type="project" value="UniProtKB-KW"/>
</dbReference>
<evidence type="ECO:0000313" key="4">
    <source>
        <dbReference type="EMBL" id="CAF4927080.1"/>
    </source>
</evidence>
<dbReference type="InterPro" id="IPR036875">
    <property type="entry name" value="Znf_CCHC_sf"/>
</dbReference>
<dbReference type="AlphaFoldDB" id="A0A821WRJ4"/>
<dbReference type="SUPFAM" id="SSF57756">
    <property type="entry name" value="Retrovirus zinc finger-like domains"/>
    <property type="match status" value="1"/>
</dbReference>
<protein>
    <recommendedName>
        <fullName evidence="3">CCHC-type domain-containing protein</fullName>
    </recommendedName>
</protein>
<gene>
    <name evidence="4" type="ORF">PMACD_LOCUS13536</name>
</gene>
<dbReference type="SMART" id="SM00343">
    <property type="entry name" value="ZnF_C2HC"/>
    <property type="match status" value="2"/>
</dbReference>
<feature type="region of interest" description="Disordered" evidence="2">
    <location>
        <begin position="31"/>
        <end position="60"/>
    </location>
</feature>